<keyword evidence="2" id="KW-1133">Transmembrane helix</keyword>
<dbReference type="GO" id="GO:0015098">
    <property type="term" value="F:molybdate ion transmembrane transporter activity"/>
    <property type="evidence" value="ECO:0007669"/>
    <property type="project" value="InterPro"/>
</dbReference>
<proteinExistence type="predicted"/>
<feature type="transmembrane region" description="Helical" evidence="2">
    <location>
        <begin position="143"/>
        <end position="163"/>
    </location>
</feature>
<feature type="transmembrane region" description="Helical" evidence="2">
    <location>
        <begin position="251"/>
        <end position="270"/>
    </location>
</feature>
<feature type="transmembrane region" description="Helical" evidence="2">
    <location>
        <begin position="301"/>
        <end position="318"/>
    </location>
</feature>
<keyword evidence="4" id="KW-1185">Reference proteome</keyword>
<organism evidence="3 4">
    <name type="scientific">Candidula unifasciata</name>
    <dbReference type="NCBI Taxonomy" id="100452"/>
    <lineage>
        <taxon>Eukaryota</taxon>
        <taxon>Metazoa</taxon>
        <taxon>Spiralia</taxon>
        <taxon>Lophotrochozoa</taxon>
        <taxon>Mollusca</taxon>
        <taxon>Gastropoda</taxon>
        <taxon>Heterobranchia</taxon>
        <taxon>Euthyneura</taxon>
        <taxon>Panpulmonata</taxon>
        <taxon>Eupulmonata</taxon>
        <taxon>Stylommatophora</taxon>
        <taxon>Helicina</taxon>
        <taxon>Helicoidea</taxon>
        <taxon>Geomitridae</taxon>
        <taxon>Candidula</taxon>
    </lineage>
</organism>
<dbReference type="GO" id="GO:0016020">
    <property type="term" value="C:membrane"/>
    <property type="evidence" value="ECO:0007669"/>
    <property type="project" value="InterPro"/>
</dbReference>
<name>A0A8S3YP07_9EUPU</name>
<feature type="transmembrane region" description="Helical" evidence="2">
    <location>
        <begin position="75"/>
        <end position="95"/>
    </location>
</feature>
<evidence type="ECO:0000313" key="3">
    <source>
        <dbReference type="EMBL" id="CAG5117021.1"/>
    </source>
</evidence>
<evidence type="ECO:0000256" key="2">
    <source>
        <dbReference type="SAM" id="Phobius"/>
    </source>
</evidence>
<dbReference type="OrthoDB" id="263957at2759"/>
<sequence>MNLFLGGFYVLAVICALLYLATRAAVPAVNDVAFSIFQRTYLTVYLLAMAGDWLQGPHVYALYESYGMTTDQIDILFVAGFGSSMFVGTIVGSFADKYGRRTNCILYGVLYGAACITKVRFLCMSLCSSTVYVLMILYCACPYVAMLCKSSCSSAVYVLMFLYCVCPHRGFDSNLLGSIFSLGVLGNSVVAILAGLVAQKFADMFGYSLFEGAMYCFVLEWTPSLSAEYKPKVGAPGQLEEVHADIPHGHIFAAFMVSLMIGSSVFKLLCKFTSVESFMRGVLFVAALSLMTPIIFKGDQLIIFIGFLVFETCVGIFWPSMGTMRGRYVAEETRATTMNIFRVPLNFIVVIILLQHLNRDTIFKFCTFFLLVALACQQWLYVLCERLPKTSSLSEKAASLRTDSAQPPLLQQQQDKKMLLDDEEEMV</sequence>
<accession>A0A8S3YP07</accession>
<feature type="transmembrane region" description="Helical" evidence="2">
    <location>
        <begin position="107"/>
        <end position="137"/>
    </location>
</feature>
<keyword evidence="2" id="KW-0472">Membrane</keyword>
<feature type="transmembrane region" description="Helical" evidence="2">
    <location>
        <begin position="175"/>
        <end position="198"/>
    </location>
</feature>
<feature type="transmembrane region" description="Helical" evidence="2">
    <location>
        <begin position="6"/>
        <end position="29"/>
    </location>
</feature>
<dbReference type="InterPro" id="IPR036259">
    <property type="entry name" value="MFS_trans_sf"/>
</dbReference>
<dbReference type="Gene3D" id="1.20.1250.20">
    <property type="entry name" value="MFS general substrate transporter like domains"/>
    <property type="match status" value="1"/>
</dbReference>
<feature type="transmembrane region" description="Helical" evidence="2">
    <location>
        <begin position="277"/>
        <end position="295"/>
    </location>
</feature>
<feature type="transmembrane region" description="Helical" evidence="2">
    <location>
        <begin position="41"/>
        <end position="63"/>
    </location>
</feature>
<feature type="transmembrane region" description="Helical" evidence="2">
    <location>
        <begin position="362"/>
        <end position="384"/>
    </location>
</feature>
<dbReference type="InterPro" id="IPR008509">
    <property type="entry name" value="MOT2/MFSD5"/>
</dbReference>
<feature type="transmembrane region" description="Helical" evidence="2">
    <location>
        <begin position="339"/>
        <end position="356"/>
    </location>
</feature>
<dbReference type="Pfam" id="PF05631">
    <property type="entry name" value="MFS_5"/>
    <property type="match status" value="2"/>
</dbReference>
<feature type="region of interest" description="Disordered" evidence="1">
    <location>
        <begin position="398"/>
        <end position="427"/>
    </location>
</feature>
<keyword evidence="2" id="KW-0812">Transmembrane</keyword>
<dbReference type="SUPFAM" id="SSF103473">
    <property type="entry name" value="MFS general substrate transporter"/>
    <property type="match status" value="2"/>
</dbReference>
<evidence type="ECO:0000313" key="4">
    <source>
        <dbReference type="Proteomes" id="UP000678393"/>
    </source>
</evidence>
<comment type="caution">
    <text evidence="3">The sequence shown here is derived from an EMBL/GenBank/DDBJ whole genome shotgun (WGS) entry which is preliminary data.</text>
</comment>
<reference evidence="3" key="1">
    <citation type="submission" date="2021-04" db="EMBL/GenBank/DDBJ databases">
        <authorList>
            <consortium name="Molecular Ecology Group"/>
        </authorList>
    </citation>
    <scope>NUCLEOTIDE SEQUENCE</scope>
</reference>
<dbReference type="PANTHER" id="PTHR23516">
    <property type="entry name" value="SAM (S-ADENOSYL METHIONINE) TRANSPORTER"/>
    <property type="match status" value="1"/>
</dbReference>
<evidence type="ECO:0000256" key="1">
    <source>
        <dbReference type="SAM" id="MobiDB-lite"/>
    </source>
</evidence>
<protein>
    <submittedName>
        <fullName evidence="3">Uncharacterized protein</fullName>
    </submittedName>
</protein>
<dbReference type="EMBL" id="CAJHNH020000335">
    <property type="protein sequence ID" value="CAG5117021.1"/>
    <property type="molecule type" value="Genomic_DNA"/>
</dbReference>
<dbReference type="Proteomes" id="UP000678393">
    <property type="component" value="Unassembled WGS sequence"/>
</dbReference>
<gene>
    <name evidence="3" type="ORF">CUNI_LOCUS2579</name>
</gene>
<dbReference type="AlphaFoldDB" id="A0A8S3YP07"/>
<dbReference type="PANTHER" id="PTHR23516:SF23">
    <property type="entry name" value="MOLYBDATE-ANION TRANSPORTER"/>
    <property type="match status" value="1"/>
</dbReference>